<reference evidence="1" key="1">
    <citation type="submission" date="2014-09" db="EMBL/GenBank/DDBJ databases">
        <authorList>
            <person name="Magalhaes I.L.F."/>
            <person name="Oliveira U."/>
            <person name="Santos F.R."/>
            <person name="Vidigal T.H.D.A."/>
            <person name="Brescovit A.D."/>
            <person name="Santos A.J."/>
        </authorList>
    </citation>
    <scope>NUCLEOTIDE SEQUENCE</scope>
    <source>
        <tissue evidence="1">Shoot tissue taken approximately 20 cm above the soil surface</tissue>
    </source>
</reference>
<name>A0A0A9ASU6_ARUDO</name>
<sequence>MWHVTINSRFAVTLLSYCGEDSRVL</sequence>
<protein>
    <submittedName>
        <fullName evidence="1">Uncharacterized protein</fullName>
    </submittedName>
</protein>
<dbReference type="EMBL" id="GBRH01244942">
    <property type="protein sequence ID" value="JAD52953.1"/>
    <property type="molecule type" value="Transcribed_RNA"/>
</dbReference>
<dbReference type="AlphaFoldDB" id="A0A0A9ASU6"/>
<reference evidence="1" key="2">
    <citation type="journal article" date="2015" name="Data Brief">
        <title>Shoot transcriptome of the giant reed, Arundo donax.</title>
        <authorList>
            <person name="Barrero R.A."/>
            <person name="Guerrero F.D."/>
            <person name="Moolhuijzen P."/>
            <person name="Goolsby J.A."/>
            <person name="Tidwell J."/>
            <person name="Bellgard S.E."/>
            <person name="Bellgard M.I."/>
        </authorList>
    </citation>
    <scope>NUCLEOTIDE SEQUENCE</scope>
    <source>
        <tissue evidence="1">Shoot tissue taken approximately 20 cm above the soil surface</tissue>
    </source>
</reference>
<proteinExistence type="predicted"/>
<organism evidence="1">
    <name type="scientific">Arundo donax</name>
    <name type="common">Giant reed</name>
    <name type="synonym">Donax arundinaceus</name>
    <dbReference type="NCBI Taxonomy" id="35708"/>
    <lineage>
        <taxon>Eukaryota</taxon>
        <taxon>Viridiplantae</taxon>
        <taxon>Streptophyta</taxon>
        <taxon>Embryophyta</taxon>
        <taxon>Tracheophyta</taxon>
        <taxon>Spermatophyta</taxon>
        <taxon>Magnoliopsida</taxon>
        <taxon>Liliopsida</taxon>
        <taxon>Poales</taxon>
        <taxon>Poaceae</taxon>
        <taxon>PACMAD clade</taxon>
        <taxon>Arundinoideae</taxon>
        <taxon>Arundineae</taxon>
        <taxon>Arundo</taxon>
    </lineage>
</organism>
<evidence type="ECO:0000313" key="1">
    <source>
        <dbReference type="EMBL" id="JAD52953.1"/>
    </source>
</evidence>
<accession>A0A0A9ASU6</accession>